<organism evidence="3 4">
    <name type="scientific">Dactylellina haptotyla (strain CBS 200.50)</name>
    <name type="common">Nematode-trapping fungus</name>
    <name type="synonym">Monacrosporium haptotylum</name>
    <dbReference type="NCBI Taxonomy" id="1284197"/>
    <lineage>
        <taxon>Eukaryota</taxon>
        <taxon>Fungi</taxon>
        <taxon>Dikarya</taxon>
        <taxon>Ascomycota</taxon>
        <taxon>Pezizomycotina</taxon>
        <taxon>Orbiliomycetes</taxon>
        <taxon>Orbiliales</taxon>
        <taxon>Orbiliaceae</taxon>
        <taxon>Dactylellina</taxon>
    </lineage>
</organism>
<feature type="domain" description="CREG-like beta-barrel" evidence="2">
    <location>
        <begin position="39"/>
        <end position="210"/>
    </location>
</feature>
<evidence type="ECO:0000313" key="4">
    <source>
        <dbReference type="Proteomes" id="UP000015100"/>
    </source>
</evidence>
<protein>
    <recommendedName>
        <fullName evidence="2">CREG-like beta-barrel domain-containing protein</fullName>
    </recommendedName>
</protein>
<feature type="signal peptide" evidence="1">
    <location>
        <begin position="1"/>
        <end position="17"/>
    </location>
</feature>
<reference evidence="4" key="2">
    <citation type="submission" date="2013-04" db="EMBL/GenBank/DDBJ databases">
        <title>Genomic mechanisms accounting for the adaptation to parasitism in nematode-trapping fungi.</title>
        <authorList>
            <person name="Ahren D.G."/>
        </authorList>
    </citation>
    <scope>NUCLEOTIDE SEQUENCE [LARGE SCALE GENOMIC DNA]</scope>
    <source>
        <strain evidence="4">CBS 200.50</strain>
    </source>
</reference>
<evidence type="ECO:0000313" key="3">
    <source>
        <dbReference type="EMBL" id="EPS44919.1"/>
    </source>
</evidence>
<dbReference type="HOGENOM" id="CLU_056802_1_0_1"/>
<dbReference type="eggNOG" id="ENOG502RDU8">
    <property type="taxonomic scope" value="Eukaryota"/>
</dbReference>
<dbReference type="InterPro" id="IPR055343">
    <property type="entry name" value="CREG_beta-barrel"/>
</dbReference>
<dbReference type="SUPFAM" id="SSF50475">
    <property type="entry name" value="FMN-binding split barrel"/>
    <property type="match status" value="1"/>
</dbReference>
<reference evidence="3 4" key="1">
    <citation type="journal article" date="2013" name="PLoS Genet.">
        <title>Genomic mechanisms accounting for the adaptation to parasitism in nematode-trapping fungi.</title>
        <authorList>
            <person name="Meerupati T."/>
            <person name="Andersson K.M."/>
            <person name="Friman E."/>
            <person name="Kumar D."/>
            <person name="Tunlid A."/>
            <person name="Ahren D."/>
        </authorList>
    </citation>
    <scope>NUCLEOTIDE SEQUENCE [LARGE SCALE GENOMIC DNA]</scope>
    <source>
        <strain evidence="3 4">CBS 200.50</strain>
    </source>
</reference>
<dbReference type="PANTHER" id="PTHR37273">
    <property type="entry name" value="CHROMOSOME 8, WHOLE GENOME SHOTGUN SEQUENCE"/>
    <property type="match status" value="1"/>
</dbReference>
<name>S8APZ5_DACHA</name>
<evidence type="ECO:0000259" key="2">
    <source>
        <dbReference type="Pfam" id="PF13883"/>
    </source>
</evidence>
<keyword evidence="1" id="KW-0732">Signal</keyword>
<accession>S8APZ5</accession>
<dbReference type="OMA" id="ITLSMRW"/>
<sequence>MKPVPFLTSFLAALALSSPLPLADERLQQPIGDVDFRIPTIHESAVLARRILRLSSIGTLSTNLPTTDHHAQEYPIGMPDYIADCDSSKPGSPTVLAMNIATSFRNVAAGSQISVSLRYEPSADVAAKYTVASLPRFSLMTKLEDIPESEVASGGVIQCFTKYHPDAKWWLPGNRIHTSRWARLVVTGVYWVGGFGDRAYIGWIPVEEWTGVTEAEIDAARLPGEN</sequence>
<keyword evidence="4" id="KW-1185">Reference proteome</keyword>
<feature type="chain" id="PRO_5004548686" description="CREG-like beta-barrel domain-containing protein" evidence="1">
    <location>
        <begin position="18"/>
        <end position="226"/>
    </location>
</feature>
<dbReference type="AlphaFoldDB" id="S8APZ5"/>
<dbReference type="Proteomes" id="UP000015100">
    <property type="component" value="Unassembled WGS sequence"/>
</dbReference>
<dbReference type="PANTHER" id="PTHR37273:SF1">
    <property type="entry name" value="ADL397C-AP"/>
    <property type="match status" value="1"/>
</dbReference>
<evidence type="ECO:0000256" key="1">
    <source>
        <dbReference type="SAM" id="SignalP"/>
    </source>
</evidence>
<dbReference type="Pfam" id="PF13883">
    <property type="entry name" value="CREG_beta-barrel"/>
    <property type="match status" value="1"/>
</dbReference>
<comment type="caution">
    <text evidence="3">The sequence shown here is derived from an EMBL/GenBank/DDBJ whole genome shotgun (WGS) entry which is preliminary data.</text>
</comment>
<dbReference type="STRING" id="1284197.S8APZ5"/>
<dbReference type="OrthoDB" id="2138282at2759"/>
<dbReference type="EMBL" id="AQGS01000025">
    <property type="protein sequence ID" value="EPS44919.1"/>
    <property type="molecule type" value="Genomic_DNA"/>
</dbReference>
<dbReference type="InterPro" id="IPR012349">
    <property type="entry name" value="Split_barrel_FMN-bd"/>
</dbReference>
<dbReference type="Gene3D" id="2.30.110.10">
    <property type="entry name" value="Electron Transport, Fmn-binding Protein, Chain A"/>
    <property type="match status" value="1"/>
</dbReference>
<proteinExistence type="predicted"/>
<gene>
    <name evidence="3" type="ORF">H072_1085</name>
</gene>